<keyword evidence="13" id="KW-1185">Reference proteome</keyword>
<dbReference type="PROSITE" id="PS00482">
    <property type="entry name" value="DIHYDROOROTASE_1"/>
    <property type="match status" value="1"/>
</dbReference>
<comment type="cofactor">
    <cofactor evidence="1">
        <name>Zn(2+)</name>
        <dbReference type="ChEBI" id="CHEBI:29105"/>
    </cofactor>
</comment>
<dbReference type="PANTHER" id="PTHR43668:SF2">
    <property type="entry name" value="ALLANTOINASE"/>
    <property type="match status" value="1"/>
</dbReference>
<evidence type="ECO:0000313" key="13">
    <source>
        <dbReference type="Proteomes" id="UP001595583"/>
    </source>
</evidence>
<dbReference type="InterPro" id="IPR011059">
    <property type="entry name" value="Metal-dep_hydrolase_composite"/>
</dbReference>
<dbReference type="Gene3D" id="3.20.20.140">
    <property type="entry name" value="Metal-dependent hydrolases"/>
    <property type="match status" value="1"/>
</dbReference>
<dbReference type="InterPro" id="IPR006680">
    <property type="entry name" value="Amidohydro-rel"/>
</dbReference>
<accession>A0ABV7KBP8</accession>
<dbReference type="InterPro" id="IPR017593">
    <property type="entry name" value="Allantoinase"/>
</dbReference>
<name>A0ABV7KBP8_9HYPH</name>
<evidence type="ECO:0000259" key="11">
    <source>
        <dbReference type="Pfam" id="PF01979"/>
    </source>
</evidence>
<evidence type="ECO:0000256" key="8">
    <source>
        <dbReference type="ARBA" id="ARBA00022723"/>
    </source>
</evidence>
<keyword evidence="8" id="KW-0479">Metal-binding</keyword>
<feature type="domain" description="Amidohydrolase-related" evidence="11">
    <location>
        <begin position="49"/>
        <end position="427"/>
    </location>
</feature>
<dbReference type="InterPro" id="IPR032466">
    <property type="entry name" value="Metal_Hydrolase"/>
</dbReference>
<dbReference type="NCBIfam" id="TIGR00857">
    <property type="entry name" value="pyrC_multi"/>
    <property type="match status" value="1"/>
</dbReference>
<dbReference type="RefSeq" id="WP_378220805.1">
    <property type="nucleotide sequence ID" value="NZ_JBHRTK010000012.1"/>
</dbReference>
<protein>
    <recommendedName>
        <fullName evidence="7">allantoinase</fullName>
        <ecNumber evidence="7">3.5.2.5</ecNumber>
    </recommendedName>
</protein>
<evidence type="ECO:0000256" key="10">
    <source>
        <dbReference type="ARBA" id="ARBA00022833"/>
    </source>
</evidence>
<comment type="caution">
    <text evidence="12">The sequence shown here is derived from an EMBL/GenBank/DDBJ whole genome shotgun (WGS) entry which is preliminary data.</text>
</comment>
<sequence>MFDLIVKNGQIVGESNVVEANLYVKDGRFAAISTEEMPARETVDAAGRLVFPGAVDPHVHFNDPGMTEGEDFYTGSASAVAGGITSVFEMPLTDPLTQDEPSFLLKKSEASKKSVADFGLYLALTPDNSSKVGKLMELEPIGFKAFMSYSPEIPMVRDGELLAGMRAIKAANSRIAVHCENNEIIAYLTKELEAAGRRDPRAYTESRPPYAEWEAVQRAVTLATITGVQLHVVHSSTPEGAEIVARARAAGHPISVETAQHFLFLDAEDFQRIGAFALCNPPLREPGNADRLWAALQSGEIDCVATDHAPYTIEEKLRGQDSVWTTPAGLNHIQTANQLLIGEGIKRNVPLTRLAQLFATMPARLFNIYPKKGAITIGGDADMFLFDPEEEWTVVPEHTFYKQKWTPFAGMKVSGRVKRTWVRGTTVYEDGAPMGAITVKPGFGRFIPGRTGTASA</sequence>
<keyword evidence="10" id="KW-0862">Zinc</keyword>
<evidence type="ECO:0000256" key="1">
    <source>
        <dbReference type="ARBA" id="ARBA00001947"/>
    </source>
</evidence>
<dbReference type="InterPro" id="IPR002195">
    <property type="entry name" value="Dihydroorotase_CS"/>
</dbReference>
<evidence type="ECO:0000313" key="12">
    <source>
        <dbReference type="EMBL" id="MFC3207007.1"/>
    </source>
</evidence>
<evidence type="ECO:0000256" key="6">
    <source>
        <dbReference type="ARBA" id="ARBA00011881"/>
    </source>
</evidence>
<comment type="similarity">
    <text evidence="4">Belongs to the metallo-dependent hydrolases superfamily. DHOase family. Class I DHOase subfamily.</text>
</comment>
<comment type="pathway">
    <text evidence="3">Nitrogen metabolism; (S)-allantoin degradation; allantoate from (S)-allantoin: step 1/1.</text>
</comment>
<evidence type="ECO:0000256" key="4">
    <source>
        <dbReference type="ARBA" id="ARBA00010286"/>
    </source>
</evidence>
<organism evidence="12 13">
    <name type="scientific">Aquamicrobium soli</name>
    <dbReference type="NCBI Taxonomy" id="1811518"/>
    <lineage>
        <taxon>Bacteria</taxon>
        <taxon>Pseudomonadati</taxon>
        <taxon>Pseudomonadota</taxon>
        <taxon>Alphaproteobacteria</taxon>
        <taxon>Hyphomicrobiales</taxon>
        <taxon>Phyllobacteriaceae</taxon>
        <taxon>Aquamicrobium</taxon>
    </lineage>
</organism>
<evidence type="ECO:0000256" key="2">
    <source>
        <dbReference type="ARBA" id="ARBA00002368"/>
    </source>
</evidence>
<comment type="similarity">
    <text evidence="5">Belongs to the metallo-dependent hydrolases superfamily. Allantoinase family.</text>
</comment>
<gene>
    <name evidence="12" type="primary">allB</name>
    <name evidence="12" type="ORF">ACFOHJ_12345</name>
</gene>
<dbReference type="NCBIfam" id="TIGR03178">
    <property type="entry name" value="allantoinase"/>
    <property type="match status" value="1"/>
</dbReference>
<proteinExistence type="inferred from homology"/>
<dbReference type="Pfam" id="PF01979">
    <property type="entry name" value="Amidohydro_1"/>
    <property type="match status" value="1"/>
</dbReference>
<dbReference type="SUPFAM" id="SSF51556">
    <property type="entry name" value="Metallo-dependent hydrolases"/>
    <property type="match status" value="1"/>
</dbReference>
<comment type="function">
    <text evidence="2">Catalyzes the reversible cyclization of carbamoyl aspartate to dihydroorotate.</text>
</comment>
<dbReference type="Gene3D" id="2.30.40.10">
    <property type="entry name" value="Urease, subunit C, domain 1"/>
    <property type="match status" value="1"/>
</dbReference>
<dbReference type="Proteomes" id="UP001595583">
    <property type="component" value="Unassembled WGS sequence"/>
</dbReference>
<evidence type="ECO:0000256" key="5">
    <source>
        <dbReference type="ARBA" id="ARBA00010368"/>
    </source>
</evidence>
<comment type="subunit">
    <text evidence="6">Homotetramer.</text>
</comment>
<dbReference type="PANTHER" id="PTHR43668">
    <property type="entry name" value="ALLANTOINASE"/>
    <property type="match status" value="1"/>
</dbReference>
<evidence type="ECO:0000256" key="7">
    <source>
        <dbReference type="ARBA" id="ARBA00012863"/>
    </source>
</evidence>
<dbReference type="EMBL" id="JBHRTK010000012">
    <property type="protein sequence ID" value="MFC3207007.1"/>
    <property type="molecule type" value="Genomic_DNA"/>
</dbReference>
<dbReference type="EC" id="3.5.2.5" evidence="7"/>
<dbReference type="GO" id="GO:0004038">
    <property type="term" value="F:allantoinase activity"/>
    <property type="evidence" value="ECO:0007669"/>
    <property type="project" value="UniProtKB-EC"/>
</dbReference>
<keyword evidence="9 12" id="KW-0378">Hydrolase</keyword>
<evidence type="ECO:0000256" key="3">
    <source>
        <dbReference type="ARBA" id="ARBA00004968"/>
    </source>
</evidence>
<evidence type="ECO:0000256" key="9">
    <source>
        <dbReference type="ARBA" id="ARBA00022801"/>
    </source>
</evidence>
<dbReference type="SUPFAM" id="SSF51338">
    <property type="entry name" value="Composite domain of metallo-dependent hydrolases"/>
    <property type="match status" value="1"/>
</dbReference>
<reference evidence="13" key="1">
    <citation type="journal article" date="2019" name="Int. J. Syst. Evol. Microbiol.">
        <title>The Global Catalogue of Microorganisms (GCM) 10K type strain sequencing project: providing services to taxonomists for standard genome sequencing and annotation.</title>
        <authorList>
            <consortium name="The Broad Institute Genomics Platform"/>
            <consortium name="The Broad Institute Genome Sequencing Center for Infectious Disease"/>
            <person name="Wu L."/>
            <person name="Ma J."/>
        </authorList>
    </citation>
    <scope>NUCLEOTIDE SEQUENCE [LARGE SCALE GENOMIC DNA]</scope>
    <source>
        <strain evidence="13">KCTC 52165</strain>
    </source>
</reference>
<dbReference type="InterPro" id="IPR050138">
    <property type="entry name" value="DHOase/Allantoinase_Hydrolase"/>
</dbReference>